<reference evidence="1" key="1">
    <citation type="submission" date="2023-04" db="EMBL/GenBank/DDBJ databases">
        <title>Draft Genome sequencing of Naganishia species isolated from polar environments using Oxford Nanopore Technology.</title>
        <authorList>
            <person name="Leo P."/>
            <person name="Venkateswaran K."/>
        </authorList>
    </citation>
    <scope>NUCLEOTIDE SEQUENCE</scope>
    <source>
        <strain evidence="1">MNA-CCFEE 5261</strain>
    </source>
</reference>
<dbReference type="Proteomes" id="UP001241377">
    <property type="component" value="Unassembled WGS sequence"/>
</dbReference>
<evidence type="ECO:0000313" key="1">
    <source>
        <dbReference type="EMBL" id="KAJ9111401.1"/>
    </source>
</evidence>
<sequence>MTARTSARKAAAAATTIQSAPPPPAAPVIASSGMTRRSKRVVESESPDVEPEAADPIEDNDGDGNGDVDAEGEIDIDEDEEGRGSPNMSCYELALTLFRALLKGEDMDIDEEYRVEAEPSVTPAETPTSTTPVAPSTSGIKIKLTLNNKNKEASSSSSTATNIEAGPSNVRTGTRSKRTAAQAKADAAFEDDTSQASVGTNKGKSSKPSKKVKLDISDKEASDGEEAMGGMDPSRLTARQRARQGAGGLGEHLMMLPEGKARYPLISYVQQWRPVAYIIMISLCIPIDSGKKIILSDLEKQRKKEENARRRKLQQDQKMENDRNDVINRLLKAQTGKTRRNAAQAEGTPIPGLDGDETVNGTATGGSAFAPLVPGMLRFVSSIKSGTFEMSVSAPDGKDQVLQFEESQYHSRPRDEPEKRTNICSISGCSLPIRYRLPSSFNVGGCSLDHYRSLNLGQNKVDS</sequence>
<comment type="caution">
    <text evidence="1">The sequence shown here is derived from an EMBL/GenBank/DDBJ whole genome shotgun (WGS) entry which is preliminary data.</text>
</comment>
<accession>A0ACC2WKQ5</accession>
<name>A0ACC2WKQ5_9TREE</name>
<keyword evidence="2" id="KW-1185">Reference proteome</keyword>
<evidence type="ECO:0000313" key="2">
    <source>
        <dbReference type="Proteomes" id="UP001241377"/>
    </source>
</evidence>
<gene>
    <name evidence="1" type="ORF">QFC19_001170</name>
</gene>
<proteinExistence type="predicted"/>
<dbReference type="EMBL" id="JASBWR010000008">
    <property type="protein sequence ID" value="KAJ9111401.1"/>
    <property type="molecule type" value="Genomic_DNA"/>
</dbReference>
<organism evidence="1 2">
    <name type="scientific">Naganishia cerealis</name>
    <dbReference type="NCBI Taxonomy" id="610337"/>
    <lineage>
        <taxon>Eukaryota</taxon>
        <taxon>Fungi</taxon>
        <taxon>Dikarya</taxon>
        <taxon>Basidiomycota</taxon>
        <taxon>Agaricomycotina</taxon>
        <taxon>Tremellomycetes</taxon>
        <taxon>Filobasidiales</taxon>
        <taxon>Filobasidiaceae</taxon>
        <taxon>Naganishia</taxon>
    </lineage>
</organism>
<protein>
    <submittedName>
        <fullName evidence="1">Uncharacterized protein</fullName>
    </submittedName>
</protein>